<keyword evidence="3 9" id="KW-0862">Zinc</keyword>
<evidence type="ECO:0000256" key="9">
    <source>
        <dbReference type="RuleBase" id="RU369094"/>
    </source>
</evidence>
<keyword evidence="2 8" id="KW-0863">Zinc-finger</keyword>
<keyword evidence="1 9" id="KW-0479">Metal-binding</keyword>
<organism evidence="13 14">
    <name type="scientific">Brassica cretica</name>
    <name type="common">Mustard</name>
    <dbReference type="NCBI Taxonomy" id="69181"/>
    <lineage>
        <taxon>Eukaryota</taxon>
        <taxon>Viridiplantae</taxon>
        <taxon>Streptophyta</taxon>
        <taxon>Embryophyta</taxon>
        <taxon>Tracheophyta</taxon>
        <taxon>Spermatophyta</taxon>
        <taxon>Magnoliopsida</taxon>
        <taxon>eudicotyledons</taxon>
        <taxon>Gunneridae</taxon>
        <taxon>Pentapetalae</taxon>
        <taxon>rosids</taxon>
        <taxon>malvids</taxon>
        <taxon>Brassicales</taxon>
        <taxon>Brassicaceae</taxon>
        <taxon>Brassiceae</taxon>
        <taxon>Brassica</taxon>
    </lineage>
</organism>
<dbReference type="CDD" id="cd22157">
    <property type="entry name" value="F-box_AtFBW1-like"/>
    <property type="match status" value="1"/>
</dbReference>
<keyword evidence="5 8" id="KW-0238">DNA-binding</keyword>
<dbReference type="InterPro" id="IPR017451">
    <property type="entry name" value="F-box-assoc_interact_dom"/>
</dbReference>
<dbReference type="SUPFAM" id="SSF50965">
    <property type="entry name" value="Galactose oxidase, central domain"/>
    <property type="match status" value="1"/>
</dbReference>
<comment type="subcellular location">
    <subcellularLocation>
        <location evidence="8 9">Nucleus</location>
    </subcellularLocation>
</comment>
<accession>A0ABQ7DE92</accession>
<keyword evidence="7 8" id="KW-0539">Nucleus</keyword>
<evidence type="ECO:0000256" key="4">
    <source>
        <dbReference type="ARBA" id="ARBA00023015"/>
    </source>
</evidence>
<feature type="domain" description="Dof-type" evidence="12">
    <location>
        <begin position="543"/>
        <end position="597"/>
    </location>
</feature>
<feature type="domain" description="F-box" evidence="11">
    <location>
        <begin position="1"/>
        <end position="49"/>
    </location>
</feature>
<feature type="compositionally biased region" description="Polar residues" evidence="10">
    <location>
        <begin position="712"/>
        <end position="723"/>
    </location>
</feature>
<dbReference type="PROSITE" id="PS50884">
    <property type="entry name" value="ZF_DOF_2"/>
    <property type="match status" value="1"/>
</dbReference>
<dbReference type="SMART" id="SM00256">
    <property type="entry name" value="FBOX"/>
    <property type="match status" value="1"/>
</dbReference>
<protein>
    <recommendedName>
        <fullName evidence="9">Dof zinc finger protein</fullName>
    </recommendedName>
</protein>
<name>A0ABQ7DE92_BRACR</name>
<dbReference type="PROSITE" id="PS01361">
    <property type="entry name" value="ZF_DOF_1"/>
    <property type="match status" value="1"/>
</dbReference>
<dbReference type="InterPro" id="IPR011043">
    <property type="entry name" value="Gal_Oxase/kelch_b-propeller"/>
</dbReference>
<evidence type="ECO:0000256" key="8">
    <source>
        <dbReference type="PROSITE-ProRule" id="PRU00071"/>
    </source>
</evidence>
<comment type="function">
    <text evidence="9">Transcription factor that binds specifically to a 5'-AA[AG]G-3' consensus core sequence.</text>
</comment>
<evidence type="ECO:0000259" key="11">
    <source>
        <dbReference type="PROSITE" id="PS50181"/>
    </source>
</evidence>
<dbReference type="PANTHER" id="PTHR31992">
    <property type="entry name" value="DOF ZINC FINGER PROTEIN DOF1.4-RELATED"/>
    <property type="match status" value="1"/>
</dbReference>
<dbReference type="NCBIfam" id="TIGR01640">
    <property type="entry name" value="F_box_assoc_1"/>
    <property type="match status" value="1"/>
</dbReference>
<reference evidence="13 14" key="1">
    <citation type="journal article" date="2020" name="BMC Genomics">
        <title>Intraspecific diversification of the crop wild relative Brassica cretica Lam. using demographic model selection.</title>
        <authorList>
            <person name="Kioukis A."/>
            <person name="Michalopoulou V.A."/>
            <person name="Briers L."/>
            <person name="Pirintsos S."/>
            <person name="Studholme D.J."/>
            <person name="Pavlidis P."/>
            <person name="Sarris P.F."/>
        </authorList>
    </citation>
    <scope>NUCLEOTIDE SEQUENCE [LARGE SCALE GENOMIC DNA]</scope>
    <source>
        <strain evidence="14">cv. PFS-1207/04</strain>
    </source>
</reference>
<dbReference type="Pfam" id="PF00646">
    <property type="entry name" value="F-box"/>
    <property type="match status" value="1"/>
</dbReference>
<keyword evidence="6 9" id="KW-0804">Transcription</keyword>
<feature type="compositionally biased region" description="Low complexity" evidence="10">
    <location>
        <begin position="502"/>
        <end position="521"/>
    </location>
</feature>
<comment type="caution">
    <text evidence="13">The sequence shown here is derived from an EMBL/GenBank/DDBJ whole genome shotgun (WGS) entry which is preliminary data.</text>
</comment>
<dbReference type="PROSITE" id="PS50181">
    <property type="entry name" value="FBOX"/>
    <property type="match status" value="1"/>
</dbReference>
<dbReference type="Pfam" id="PF02701">
    <property type="entry name" value="Zn_ribbon_Dof"/>
    <property type="match status" value="1"/>
</dbReference>
<dbReference type="SUPFAM" id="SSF81383">
    <property type="entry name" value="F-box domain"/>
    <property type="match status" value="1"/>
</dbReference>
<dbReference type="Proteomes" id="UP000266723">
    <property type="component" value="Unassembled WGS sequence"/>
</dbReference>
<evidence type="ECO:0000313" key="14">
    <source>
        <dbReference type="Proteomes" id="UP000266723"/>
    </source>
</evidence>
<evidence type="ECO:0000256" key="10">
    <source>
        <dbReference type="SAM" id="MobiDB-lite"/>
    </source>
</evidence>
<feature type="compositionally biased region" description="Gly residues" evidence="10">
    <location>
        <begin position="489"/>
        <end position="501"/>
    </location>
</feature>
<dbReference type="InterPro" id="IPR003851">
    <property type="entry name" value="Znf_Dof"/>
</dbReference>
<evidence type="ECO:0000259" key="12">
    <source>
        <dbReference type="PROSITE" id="PS50884"/>
    </source>
</evidence>
<dbReference type="EMBL" id="QGKV02000649">
    <property type="protein sequence ID" value="KAF3576333.1"/>
    <property type="molecule type" value="Genomic_DNA"/>
</dbReference>
<evidence type="ECO:0000256" key="7">
    <source>
        <dbReference type="ARBA" id="ARBA00023242"/>
    </source>
</evidence>
<keyword evidence="14" id="KW-1185">Reference proteome</keyword>
<proteinExistence type="predicted"/>
<evidence type="ECO:0000256" key="2">
    <source>
        <dbReference type="ARBA" id="ARBA00022771"/>
    </source>
</evidence>
<dbReference type="InterPro" id="IPR045174">
    <property type="entry name" value="Dof"/>
</dbReference>
<dbReference type="Pfam" id="PF07734">
    <property type="entry name" value="FBA_1"/>
    <property type="match status" value="1"/>
</dbReference>
<dbReference type="InterPro" id="IPR001810">
    <property type="entry name" value="F-box_dom"/>
</dbReference>
<evidence type="ECO:0000256" key="1">
    <source>
        <dbReference type="ARBA" id="ARBA00022723"/>
    </source>
</evidence>
<sequence length="772" mass="86318">MELPHGLIEDILEKLPVKSLLRFKSVSTQWKSKIESAFFKKKQLLYSQLQDPDILITNRFEGEDKEHVTRMFTIGSSDLIKLPNVCPVPMPIPLENKKSSICYTYSVCGCDGMICYYNYYTCIYLVNPNTRWLRSVPQAGHQEAALKVMNKMGTWTEDNDGILCNLGFGKDKFTGRYKLVWLYNSFEFTLSNTTVCEVYDFNNTNTWRYVTASPVRIFDEQAPVHLDGSLYWFTDEYITDTKVLSFDIHTEKFHMIAEAPFFEVGEKEIIMCSLNNRLCVSQKEWPKQEIWSLNNSDMTWEKIYSLDLQTDYDWFTDYLPPPCTYSPDVVPCAIPVAVLKNKKKTLVLYYPRAKNPNLLMVNKRSSNKTASQVISPKNAIDNTTVNHDLHYTHCDQLLQQRAMNLTLGQTDGGLELKTKEFLKPTVMPVTCRLLPFEQVARLVRTLRANCHAPGFDARRRGTAHPVTKCGTGCWALSPVQAPPSNYNQGGEGASATGGHGLGPQLQPQSQPQPNGSGSSGSIRPGSMVDRARHANVAIPEAALKCPRCESTNTKFCYFNNYSLTQPRHFCKTCRRYWTRGGALRNVPVGGGCRRNRRTKSSNNNNNSTATSNNTSFSSAASGNASTISAILSSNYGGNQESFLSQILSPVRLMNTTYTTDNNMSLLNCGGLNQDLRSIQMGNSGGSLMSCVDEWRSTSHHQQPQSLGGGNCEASSNTNPSSNGFYPFESPRITSALASQFSSVKVEDNPYKWVNVNGNCSSWTDLSTFGSSR</sequence>
<feature type="region of interest" description="Disordered" evidence="10">
    <location>
        <begin position="698"/>
        <end position="724"/>
    </location>
</feature>
<keyword evidence="4 9" id="KW-0805">Transcription regulation</keyword>
<evidence type="ECO:0000256" key="3">
    <source>
        <dbReference type="ARBA" id="ARBA00022833"/>
    </source>
</evidence>
<evidence type="ECO:0000313" key="13">
    <source>
        <dbReference type="EMBL" id="KAF3576333.1"/>
    </source>
</evidence>
<feature type="region of interest" description="Disordered" evidence="10">
    <location>
        <begin position="588"/>
        <end position="618"/>
    </location>
</feature>
<dbReference type="InterPro" id="IPR006527">
    <property type="entry name" value="F-box-assoc_dom_typ1"/>
</dbReference>
<feature type="region of interest" description="Disordered" evidence="10">
    <location>
        <begin position="484"/>
        <end position="526"/>
    </location>
</feature>
<dbReference type="PANTHER" id="PTHR31992:SF215">
    <property type="entry name" value="DOF ZINC FINGER PROTEIN DOF2.4"/>
    <property type="match status" value="1"/>
</dbReference>
<evidence type="ECO:0000256" key="5">
    <source>
        <dbReference type="ARBA" id="ARBA00023125"/>
    </source>
</evidence>
<dbReference type="InterPro" id="IPR036047">
    <property type="entry name" value="F-box-like_dom_sf"/>
</dbReference>
<feature type="compositionally biased region" description="Low complexity" evidence="10">
    <location>
        <begin position="600"/>
        <end position="618"/>
    </location>
</feature>
<evidence type="ECO:0000256" key="6">
    <source>
        <dbReference type="ARBA" id="ARBA00023163"/>
    </source>
</evidence>
<gene>
    <name evidence="13" type="ORF">DY000_02035516</name>
</gene>